<reference evidence="2" key="2">
    <citation type="submission" date="2020-11" db="EMBL/GenBank/DDBJ databases">
        <authorList>
            <person name="McCartney M.A."/>
            <person name="Auch B."/>
            <person name="Kono T."/>
            <person name="Mallez S."/>
            <person name="Becker A."/>
            <person name="Gohl D.M."/>
            <person name="Silverstein K.A.T."/>
            <person name="Koren S."/>
            <person name="Bechman K.B."/>
            <person name="Herman A."/>
            <person name="Abrahante J.E."/>
            <person name="Garbe J."/>
        </authorList>
    </citation>
    <scope>NUCLEOTIDE SEQUENCE</scope>
    <source>
        <strain evidence="2">Duluth1</strain>
        <tissue evidence="2">Whole animal</tissue>
    </source>
</reference>
<dbReference type="EMBL" id="JAIWYP010000004">
    <property type="protein sequence ID" value="KAH3841042.1"/>
    <property type="molecule type" value="Genomic_DNA"/>
</dbReference>
<proteinExistence type="predicted"/>
<reference evidence="2" key="1">
    <citation type="journal article" date="2019" name="bioRxiv">
        <title>The Genome of the Zebra Mussel, Dreissena polymorpha: A Resource for Invasive Species Research.</title>
        <authorList>
            <person name="McCartney M.A."/>
            <person name="Auch B."/>
            <person name="Kono T."/>
            <person name="Mallez S."/>
            <person name="Zhang Y."/>
            <person name="Obille A."/>
            <person name="Becker A."/>
            <person name="Abrahante J.E."/>
            <person name="Garbe J."/>
            <person name="Badalamenti J.P."/>
            <person name="Herman A."/>
            <person name="Mangelson H."/>
            <person name="Liachko I."/>
            <person name="Sullivan S."/>
            <person name="Sone E.D."/>
            <person name="Koren S."/>
            <person name="Silverstein K.A.T."/>
            <person name="Beckman K.B."/>
            <person name="Gohl D.M."/>
        </authorList>
    </citation>
    <scope>NUCLEOTIDE SEQUENCE</scope>
    <source>
        <strain evidence="2">Duluth1</strain>
        <tissue evidence="2">Whole animal</tissue>
    </source>
</reference>
<keyword evidence="1" id="KW-0812">Transmembrane</keyword>
<gene>
    <name evidence="2" type="ORF">DPMN_114501</name>
</gene>
<evidence type="ECO:0000313" key="2">
    <source>
        <dbReference type="EMBL" id="KAH3841042.1"/>
    </source>
</evidence>
<keyword evidence="1" id="KW-1133">Transmembrane helix</keyword>
<feature type="transmembrane region" description="Helical" evidence="1">
    <location>
        <begin position="39"/>
        <end position="60"/>
    </location>
</feature>
<dbReference type="Proteomes" id="UP000828390">
    <property type="component" value="Unassembled WGS sequence"/>
</dbReference>
<name>A0A9D4KJJ9_DREPO</name>
<organism evidence="2 3">
    <name type="scientific">Dreissena polymorpha</name>
    <name type="common">Zebra mussel</name>
    <name type="synonym">Mytilus polymorpha</name>
    <dbReference type="NCBI Taxonomy" id="45954"/>
    <lineage>
        <taxon>Eukaryota</taxon>
        <taxon>Metazoa</taxon>
        <taxon>Spiralia</taxon>
        <taxon>Lophotrochozoa</taxon>
        <taxon>Mollusca</taxon>
        <taxon>Bivalvia</taxon>
        <taxon>Autobranchia</taxon>
        <taxon>Heteroconchia</taxon>
        <taxon>Euheterodonta</taxon>
        <taxon>Imparidentia</taxon>
        <taxon>Neoheterodontei</taxon>
        <taxon>Myida</taxon>
        <taxon>Dreissenoidea</taxon>
        <taxon>Dreissenidae</taxon>
        <taxon>Dreissena</taxon>
    </lineage>
</organism>
<protein>
    <submittedName>
        <fullName evidence="2">Uncharacterized protein</fullName>
    </submittedName>
</protein>
<accession>A0A9D4KJJ9</accession>
<evidence type="ECO:0000313" key="3">
    <source>
        <dbReference type="Proteomes" id="UP000828390"/>
    </source>
</evidence>
<sequence length="103" mass="11815">MFVQLRRFGKRSYEISSESQSLLINLRENSEPKLMGIAWLLRSLLTVLFILLFCSSVSWWSKYGDASLSVVLSYELSFHPAAVFEAKNILCTADKPQISRHIM</sequence>
<comment type="caution">
    <text evidence="2">The sequence shown here is derived from an EMBL/GenBank/DDBJ whole genome shotgun (WGS) entry which is preliminary data.</text>
</comment>
<keyword evidence="1" id="KW-0472">Membrane</keyword>
<keyword evidence="3" id="KW-1185">Reference proteome</keyword>
<dbReference type="AlphaFoldDB" id="A0A9D4KJJ9"/>
<evidence type="ECO:0000256" key="1">
    <source>
        <dbReference type="SAM" id="Phobius"/>
    </source>
</evidence>